<reference evidence="2" key="1">
    <citation type="submission" date="2017-02" db="UniProtKB">
        <authorList>
            <consortium name="WormBaseParasite"/>
        </authorList>
    </citation>
    <scope>IDENTIFICATION</scope>
</reference>
<sequence length="180" mass="20518">MKEIAWRNIFMDHDVQTASAHKGIEWKYITERAPWQGGVYERMIGLVKNSLRKSIGKNCFTPEQLLTTVSEVEAIINSRPLTYVSKDSLQVLRPIDFLSSTADIEASTTEYDNGDEDYHPPQLSGRDRLLKYWKRSLNCVDPSGNYGIQNTFKVSANDTKAPIILSTVLFDDILKLVKLY</sequence>
<dbReference type="SUPFAM" id="SSF53098">
    <property type="entry name" value="Ribonuclease H-like"/>
    <property type="match status" value="1"/>
</dbReference>
<keyword evidence="1" id="KW-1185">Reference proteome</keyword>
<dbReference type="InterPro" id="IPR012337">
    <property type="entry name" value="RNaseH-like_sf"/>
</dbReference>
<proteinExistence type="predicted"/>
<organism evidence="1 2">
    <name type="scientific">Ascaris lumbricoides</name>
    <name type="common">Giant roundworm</name>
    <dbReference type="NCBI Taxonomy" id="6252"/>
    <lineage>
        <taxon>Eukaryota</taxon>
        <taxon>Metazoa</taxon>
        <taxon>Ecdysozoa</taxon>
        <taxon>Nematoda</taxon>
        <taxon>Chromadorea</taxon>
        <taxon>Rhabditida</taxon>
        <taxon>Spirurina</taxon>
        <taxon>Ascaridomorpha</taxon>
        <taxon>Ascaridoidea</taxon>
        <taxon>Ascarididae</taxon>
        <taxon>Ascaris</taxon>
    </lineage>
</organism>
<protein>
    <submittedName>
        <fullName evidence="2">Integrase_SAM-like_N domain-containing protein</fullName>
    </submittedName>
</protein>
<evidence type="ECO:0000313" key="2">
    <source>
        <dbReference type="WBParaSite" id="ALUE_0000669201-mRNA-1"/>
    </source>
</evidence>
<dbReference type="Gene3D" id="3.30.420.10">
    <property type="entry name" value="Ribonuclease H-like superfamily/Ribonuclease H"/>
    <property type="match status" value="1"/>
</dbReference>
<accession>A0A0M3HUZ6</accession>
<dbReference type="Proteomes" id="UP000036681">
    <property type="component" value="Unplaced"/>
</dbReference>
<evidence type="ECO:0000313" key="1">
    <source>
        <dbReference type="Proteomes" id="UP000036681"/>
    </source>
</evidence>
<dbReference type="InterPro" id="IPR036397">
    <property type="entry name" value="RNaseH_sf"/>
</dbReference>
<name>A0A0M3HUZ6_ASCLU</name>
<dbReference type="WBParaSite" id="ALUE_0000669201-mRNA-1">
    <property type="protein sequence ID" value="ALUE_0000669201-mRNA-1"/>
    <property type="gene ID" value="ALUE_0000669201"/>
</dbReference>
<dbReference type="AlphaFoldDB" id="A0A0M3HUZ6"/>
<dbReference type="GO" id="GO:0003676">
    <property type="term" value="F:nucleic acid binding"/>
    <property type="evidence" value="ECO:0007669"/>
    <property type="project" value="InterPro"/>
</dbReference>